<dbReference type="InterPro" id="IPR012373">
    <property type="entry name" value="Ferrdict_sens_TM"/>
</dbReference>
<dbReference type="PIRSF" id="PIRSF018266">
    <property type="entry name" value="FecR"/>
    <property type="match status" value="1"/>
</dbReference>
<dbReference type="GO" id="GO:0016989">
    <property type="term" value="F:sigma factor antagonist activity"/>
    <property type="evidence" value="ECO:0007669"/>
    <property type="project" value="TreeGrafter"/>
</dbReference>
<feature type="domain" description="FecR protein" evidence="1">
    <location>
        <begin position="117"/>
        <end position="212"/>
    </location>
</feature>
<accession>G0AHC8</accession>
<dbReference type="InterPro" id="IPR032623">
    <property type="entry name" value="FecR_N"/>
</dbReference>
<protein>
    <submittedName>
        <fullName evidence="3">Fe2+-dicitrate sensor, membrane component</fullName>
    </submittedName>
</protein>
<reference evidence="3 4" key="4">
    <citation type="journal article" date="2010" name="Environ. Microbiol.">
        <title>The bacterial genus Collimonas: mycophagy, weathering and other adaptive solutions to life in oligotrophic soil environments.</title>
        <authorList>
            <person name="Leveau J.H."/>
            <person name="Uroz S."/>
            <person name="de Boer W."/>
        </authorList>
    </citation>
    <scope>NUCLEOTIDE SEQUENCE [LARGE SCALE GENOMIC DNA]</scope>
    <source>
        <strain evidence="3 4">Ter331</strain>
    </source>
</reference>
<reference evidence="4" key="6">
    <citation type="submission" date="2011-05" db="EMBL/GenBank/DDBJ databases">
        <title>Complete sequence of Collimonas fungivorans Ter331.</title>
        <authorList>
            <person name="Leveau J.H."/>
        </authorList>
    </citation>
    <scope>NUCLEOTIDE SEQUENCE [LARGE SCALE GENOMIC DNA]</scope>
    <source>
        <strain evidence="4">Ter331</strain>
    </source>
</reference>
<dbReference type="Gene3D" id="2.60.120.1440">
    <property type="match status" value="1"/>
</dbReference>
<dbReference type="eggNOG" id="COG3712">
    <property type="taxonomic scope" value="Bacteria"/>
</dbReference>
<evidence type="ECO:0000259" key="1">
    <source>
        <dbReference type="Pfam" id="PF04773"/>
    </source>
</evidence>
<evidence type="ECO:0000259" key="2">
    <source>
        <dbReference type="Pfam" id="PF16220"/>
    </source>
</evidence>
<keyword evidence="4" id="KW-1185">Reference proteome</keyword>
<organism evidence="3 4">
    <name type="scientific">Collimonas fungivorans (strain Ter331)</name>
    <dbReference type="NCBI Taxonomy" id="1005048"/>
    <lineage>
        <taxon>Bacteria</taxon>
        <taxon>Pseudomonadati</taxon>
        <taxon>Pseudomonadota</taxon>
        <taxon>Betaproteobacteria</taxon>
        <taxon>Burkholderiales</taxon>
        <taxon>Oxalobacteraceae</taxon>
        <taxon>Collimonas</taxon>
    </lineage>
</organism>
<dbReference type="InterPro" id="IPR006860">
    <property type="entry name" value="FecR"/>
</dbReference>
<dbReference type="AlphaFoldDB" id="G0AHC8"/>
<name>G0AHC8_COLFT</name>
<dbReference type="HOGENOM" id="CLU_050192_0_0_4"/>
<reference evidence="3 4" key="2">
    <citation type="journal article" date="2006" name="J. Microbiol. Methods">
        <title>Genomic flank-sequencing of plasposon insertion sites for rapid identification of functional genes.</title>
        <authorList>
            <person name="Leveau J.H."/>
            <person name="Gerards S."/>
            <person name="Fritsche K."/>
            <person name="Zondag G."/>
            <person name="van Veen J.A."/>
        </authorList>
    </citation>
    <scope>NUCLEOTIDE SEQUENCE [LARGE SCALE GENOMIC DNA]</scope>
    <source>
        <strain evidence="3 4">Ter331</strain>
    </source>
</reference>
<dbReference type="Pfam" id="PF04773">
    <property type="entry name" value="FecR"/>
    <property type="match status" value="1"/>
</dbReference>
<dbReference type="EMBL" id="CP002745">
    <property type="protein sequence ID" value="AEK62534.1"/>
    <property type="molecule type" value="Genomic_DNA"/>
</dbReference>
<dbReference type="Pfam" id="PF16220">
    <property type="entry name" value="DUF4880"/>
    <property type="match status" value="1"/>
</dbReference>
<gene>
    <name evidence="3" type="primary">fecR</name>
    <name evidence="3" type="ordered locus">CFU_2707</name>
</gene>
<evidence type="ECO:0000313" key="3">
    <source>
        <dbReference type="EMBL" id="AEK62534.1"/>
    </source>
</evidence>
<dbReference type="KEGG" id="cfu:CFU_2707"/>
<dbReference type="PANTHER" id="PTHR30273">
    <property type="entry name" value="PERIPLASMIC SIGNAL SENSOR AND SIGMA FACTOR ACTIVATOR FECR-RELATED"/>
    <property type="match status" value="1"/>
</dbReference>
<evidence type="ECO:0000313" key="4">
    <source>
        <dbReference type="Proteomes" id="UP000008392"/>
    </source>
</evidence>
<reference evidence="3 4" key="3">
    <citation type="journal article" date="2008" name="FEMS Microbiol. Ecol.">
        <title>Identification and characterization of genes underlying chitinolysis in Collimonas fungivorans Ter331.</title>
        <authorList>
            <person name="Fritsche K."/>
            <person name="de Boer W."/>
            <person name="Gerards S."/>
            <person name="van den Berg M."/>
            <person name="van Veen J.A."/>
            <person name="Leveau J.H."/>
        </authorList>
    </citation>
    <scope>NUCLEOTIDE SEQUENCE [LARGE SCALE GENOMIC DNA]</scope>
    <source>
        <strain evidence="3 4">Ter331</strain>
    </source>
</reference>
<sequence length="324" mass="35999">MPDVFLAMTETSINPAIIREAATWLMKLHGDDATEADQQAWQHWRSRSPEHQRAWQCAQRLTNSFSDIPPELGMPVLDRPAYPQQRRAALKALVVLLSTAPVAWLAAKLPWQDWTAEYQTATGERSTIALADGTQLILNTASSVDVKFDGRQRLVQLYTGEVLVTTAADRMLPARPFRVQTRHGLLRALGTRFDVRQEGMRSHVAVFEGAVELTPLKAAAVVVQAGQQCSFTANQAGPVLAVDDAQALWSQGVLYADKMRLADFVQELSRYRHGRLSCDPAVAEQRVSGAFQLKDTDQALTLLSKALPVRIERVTQYWVTVRAA</sequence>
<proteinExistence type="predicted"/>
<dbReference type="STRING" id="1005048.CFU_2707"/>
<dbReference type="PANTHER" id="PTHR30273:SF2">
    <property type="entry name" value="PROTEIN FECR"/>
    <property type="match status" value="1"/>
</dbReference>
<dbReference type="Proteomes" id="UP000008392">
    <property type="component" value="Chromosome"/>
</dbReference>
<reference evidence="3 4" key="5">
    <citation type="journal article" date="2011" name="ISME J.">
        <title>Dual transcriptional profiling of a bacterial/fungal confrontation: Collimonas fungivorans versus Aspergillus niger.</title>
        <authorList>
            <person name="Mela F."/>
            <person name="Fritsche K."/>
            <person name="de Boer W."/>
            <person name="van Veen J.A."/>
            <person name="de Graaff L.H."/>
            <person name="van den Berg M."/>
            <person name="Leveau J.H."/>
        </authorList>
    </citation>
    <scope>NUCLEOTIDE SEQUENCE [LARGE SCALE GENOMIC DNA]</scope>
    <source>
        <strain evidence="3 4">Ter331</strain>
    </source>
</reference>
<feature type="domain" description="FecR N-terminal" evidence="2">
    <location>
        <begin position="19"/>
        <end position="61"/>
    </location>
</feature>
<reference evidence="3 4" key="1">
    <citation type="journal article" date="2004" name="Environ. Microbiol.">
        <title>Phylogeny-function analysis of (meta)genomic libraries: screening for expression of ribosomal RNA genes by large-insert library fluorescent in situ hybridization (LIL-FISH).</title>
        <authorList>
            <person name="Leveau J.H."/>
            <person name="Gerards S."/>
            <person name="de Boer W."/>
            <person name="van Veen J.A."/>
        </authorList>
    </citation>
    <scope>NUCLEOTIDE SEQUENCE [LARGE SCALE GENOMIC DNA]</scope>
    <source>
        <strain evidence="3 4">Ter331</strain>
    </source>
</reference>